<dbReference type="AlphaFoldDB" id="A0A8J6DX82"/>
<dbReference type="Proteomes" id="UP000717585">
    <property type="component" value="Unassembled WGS sequence"/>
</dbReference>
<comment type="caution">
    <text evidence="2">The sequence shown here is derived from an EMBL/GenBank/DDBJ whole genome shotgun (WGS) entry which is preliminary data.</text>
</comment>
<evidence type="ECO:0008006" key="4">
    <source>
        <dbReference type="Google" id="ProtNLM"/>
    </source>
</evidence>
<feature type="compositionally biased region" description="Low complexity" evidence="1">
    <location>
        <begin position="296"/>
        <end position="315"/>
    </location>
</feature>
<feature type="compositionally biased region" description="Basic and acidic residues" evidence="1">
    <location>
        <begin position="378"/>
        <end position="389"/>
    </location>
</feature>
<sequence>MPEYWHAFEQNEHRYIAYIDVEEKKLQLILESLVVEDSYWACSYTASGIEEITHGTKHKASFDDFCVMLHNALRSDRDSHVFVRLLTADDIQNLAASHPDASTSITPKSGIMYFCVRLDDQIGGAKIEATYSLRLERLEAPTNAALSKTIRRLRQENMNLQDRVTSQQANVVASRQRSEQELSAARREAELLKQSQQSEVTSLRTKLYTIESELRGREEELEAKDQYIASLIREKEKLSKRVAASRVKSSPRPSGAERERASSRVSASRHRSPSPVPRHSAERARSRRESPRLSRRGSNSSIGSGWSSASRASSTGRREASPRRRPTPTRVTPTSRASHTSSRGRAPSPTEHRRPTSRPTSARSSRSTSPRFDPSAYVKERQAKLENQRRRAATKRRSELAGGQSAARPAHLPPRERRNSARAQPLARKASAERLPSSRPKVSSRRSSRDSASRRGGQVRSSRPESRVTGGSKARPDKSRVSLSELDLSHIDDVEELDAQIEQLQRLLSDARDMK</sequence>
<evidence type="ECO:0000313" key="2">
    <source>
        <dbReference type="EMBL" id="KAG9389544.1"/>
    </source>
</evidence>
<accession>A0A8J6DX82</accession>
<feature type="compositionally biased region" description="Basic and acidic residues" evidence="1">
    <location>
        <begin position="279"/>
        <end position="292"/>
    </location>
</feature>
<protein>
    <recommendedName>
        <fullName evidence="4">Coiled-coil domain-containing protein 61</fullName>
    </recommendedName>
</protein>
<organism evidence="2 3">
    <name type="scientific">Carpediemonas membranifera</name>
    <dbReference type="NCBI Taxonomy" id="201153"/>
    <lineage>
        <taxon>Eukaryota</taxon>
        <taxon>Metamonada</taxon>
        <taxon>Carpediemonas-like organisms</taxon>
        <taxon>Carpediemonas</taxon>
    </lineage>
</organism>
<name>A0A8J6DX82_9EUKA</name>
<feature type="compositionally biased region" description="Basic and acidic residues" evidence="1">
    <location>
        <begin position="176"/>
        <end position="191"/>
    </location>
</feature>
<reference evidence="2" key="1">
    <citation type="submission" date="2021-05" db="EMBL/GenBank/DDBJ databases">
        <title>A free-living protist that lacks canonical eukaryotic 1 DNA replication and segregation systems.</title>
        <authorList>
            <person name="Salas-Leiva D.E."/>
            <person name="Tromer E.C."/>
            <person name="Curtis B.A."/>
            <person name="Jerlstrom-Hultqvist J."/>
            <person name="Kolisko M."/>
            <person name="Yi Z."/>
            <person name="Salas-Leiva J.S."/>
            <person name="Gallot-Lavallee L."/>
            <person name="Kops G.J.P.L."/>
            <person name="Archibald J.M."/>
            <person name="Simpson A.G.B."/>
            <person name="Roger A.J."/>
        </authorList>
    </citation>
    <scope>NUCLEOTIDE SEQUENCE</scope>
    <source>
        <strain evidence="2">BICM</strain>
    </source>
</reference>
<evidence type="ECO:0000256" key="1">
    <source>
        <dbReference type="SAM" id="MobiDB-lite"/>
    </source>
</evidence>
<feature type="compositionally biased region" description="Low complexity" evidence="1">
    <location>
        <begin position="328"/>
        <end position="338"/>
    </location>
</feature>
<dbReference type="EMBL" id="JAHDYR010000069">
    <property type="protein sequence ID" value="KAG9389544.1"/>
    <property type="molecule type" value="Genomic_DNA"/>
</dbReference>
<gene>
    <name evidence="2" type="ORF">J8273_8837</name>
</gene>
<proteinExistence type="predicted"/>
<feature type="region of interest" description="Disordered" evidence="1">
    <location>
        <begin position="164"/>
        <end position="198"/>
    </location>
</feature>
<feature type="region of interest" description="Disordered" evidence="1">
    <location>
        <begin position="238"/>
        <end position="483"/>
    </location>
</feature>
<feature type="compositionally biased region" description="Polar residues" evidence="1">
    <location>
        <begin position="164"/>
        <end position="175"/>
    </location>
</feature>
<evidence type="ECO:0000313" key="3">
    <source>
        <dbReference type="Proteomes" id="UP000717585"/>
    </source>
</evidence>
<feature type="compositionally biased region" description="Low complexity" evidence="1">
    <location>
        <begin position="357"/>
        <end position="371"/>
    </location>
</feature>
<keyword evidence="3" id="KW-1185">Reference proteome</keyword>